<feature type="compositionally biased region" description="Polar residues" evidence="1">
    <location>
        <begin position="498"/>
        <end position="533"/>
    </location>
</feature>
<feature type="region of interest" description="Disordered" evidence="1">
    <location>
        <begin position="451"/>
        <end position="601"/>
    </location>
</feature>
<evidence type="ECO:0000256" key="1">
    <source>
        <dbReference type="SAM" id="MobiDB-lite"/>
    </source>
</evidence>
<dbReference type="InterPro" id="IPR003615">
    <property type="entry name" value="HNH_nuc"/>
</dbReference>
<evidence type="ECO:0000259" key="2">
    <source>
        <dbReference type="Pfam" id="PF02720"/>
    </source>
</evidence>
<dbReference type="EMBL" id="JBHSLN010000003">
    <property type="protein sequence ID" value="MFC5295986.1"/>
    <property type="molecule type" value="Genomic_DNA"/>
</dbReference>
<evidence type="ECO:0000313" key="4">
    <source>
        <dbReference type="Proteomes" id="UP001595937"/>
    </source>
</evidence>
<dbReference type="Proteomes" id="UP001595937">
    <property type="component" value="Unassembled WGS sequence"/>
</dbReference>
<dbReference type="InterPro" id="IPR003870">
    <property type="entry name" value="DUF222"/>
</dbReference>
<feature type="compositionally biased region" description="Basic residues" evidence="1">
    <location>
        <begin position="565"/>
        <end position="580"/>
    </location>
</feature>
<reference evidence="4" key="1">
    <citation type="journal article" date="2019" name="Int. J. Syst. Evol. Microbiol.">
        <title>The Global Catalogue of Microorganisms (GCM) 10K type strain sequencing project: providing services to taxonomists for standard genome sequencing and annotation.</title>
        <authorList>
            <consortium name="The Broad Institute Genomics Platform"/>
            <consortium name="The Broad Institute Genome Sequencing Center for Infectious Disease"/>
            <person name="Wu L."/>
            <person name="Ma J."/>
        </authorList>
    </citation>
    <scope>NUCLEOTIDE SEQUENCE [LARGE SCALE GENOMIC DNA]</scope>
    <source>
        <strain evidence="4">CGMCC 1.16455</strain>
    </source>
</reference>
<dbReference type="CDD" id="cd00085">
    <property type="entry name" value="HNHc"/>
    <property type="match status" value="1"/>
</dbReference>
<feature type="compositionally biased region" description="Basic residues" evidence="1">
    <location>
        <begin position="545"/>
        <end position="557"/>
    </location>
</feature>
<feature type="domain" description="DUF222" evidence="2">
    <location>
        <begin position="111"/>
        <end position="289"/>
    </location>
</feature>
<dbReference type="Pfam" id="PF02720">
    <property type="entry name" value="DUF222"/>
    <property type="match status" value="1"/>
</dbReference>
<keyword evidence="4" id="KW-1185">Reference proteome</keyword>
<name>A0ABW0FBU3_9MICO</name>
<gene>
    <name evidence="3" type="ORF">ACFPK8_00495</name>
</gene>
<sequence length="601" mass="65540">MNTDSQDVDADDGDPTRRQLDVLRHGGPVALAELLGDQSYLLAELALEPGAMFALDGPERLSAHYSAVVGRLHEQRSALEALEARAIVSLAESIRRETHAQEAANAAQEITAMAPEAILDKRAERAATREISMITHRSPSGAGRTLGSCRRMVESMPEMFEAIVTGQVTFEKVHSAAASVAPLSPEQRQQVDRGLAKRLPALDGAGTKRWKREVARQIEAADPQGEARRHQYARTRRHVTVRPGEHGMATVSARLPSLDAALIRKRLSLDAEKLRAQGDRRGHQAIQADIFVDTLLGRETGMAPMTLDIGVIITDRALFTPSQGDIAHIEGYGPVPSESLREELRAALSSKKNVMDEALGEDGPAVRAELRRLYTHPTTGELVAMESTARAFPPALARFILWRDVTCRGPFCDAPIRQTDHIKPYSEGGHTCLDNGDGDCVFCNDKEQQTRSVERDDAPETQGHSVTWTSVNGVTRTTTPEPLGPSEEAVSPPMASGGQDSSRASDTSTPPDESTATNRSTASTKSPASNRSTPSDREAPAGGPRRYRRVRQIRASRRRGDTRTRTRVSKRRRVPRRSSRGRGPTQGRGRGSTQDEGRESV</sequence>
<comment type="caution">
    <text evidence="3">The sequence shown here is derived from an EMBL/GenBank/DDBJ whole genome shotgun (WGS) entry which is preliminary data.</text>
</comment>
<dbReference type="RefSeq" id="WP_226850531.1">
    <property type="nucleotide sequence ID" value="NZ_BAAAIR010000045.1"/>
</dbReference>
<organism evidence="3 4">
    <name type="scientific">Brachybacterium tyrofermentans</name>
    <dbReference type="NCBI Taxonomy" id="47848"/>
    <lineage>
        <taxon>Bacteria</taxon>
        <taxon>Bacillati</taxon>
        <taxon>Actinomycetota</taxon>
        <taxon>Actinomycetes</taxon>
        <taxon>Micrococcales</taxon>
        <taxon>Dermabacteraceae</taxon>
        <taxon>Brachybacterium</taxon>
    </lineage>
</organism>
<evidence type="ECO:0000313" key="3">
    <source>
        <dbReference type="EMBL" id="MFC5295986.1"/>
    </source>
</evidence>
<dbReference type="GeneID" id="303298282"/>
<protein>
    <submittedName>
        <fullName evidence="3">DUF222 domain-containing protein</fullName>
    </submittedName>
</protein>
<accession>A0ABW0FBU3</accession>
<proteinExistence type="predicted"/>
<feature type="compositionally biased region" description="Polar residues" evidence="1">
    <location>
        <begin position="462"/>
        <end position="480"/>
    </location>
</feature>